<sequence length="304" mass="33977">MPTPARLVDAPTLEYYLAVSARSPIAVRLVLGHLLRSLRKEAGIGAETAGKYIRNSEAKISRMERALVTCKHDDVMDLLGFYDVTDPEVLAHFAEMVRISRQPGWWQRFDGVLPDWAGKLIGLQEAASMIRTYEVQLVPGLLQTPAYTEAVVRQAYPLASQEEVADRVELRRTRQEVLAREEPPLLWAVLDEAVLRRPMGGAQVMREQLEHLIKMSQLGHVTVQIAPFDRPGCIAGGFPVTHLRFDLPALADIVYLEQLRDAEYVAKPEETQYYRSVLDGLAHAALSPQDSIDLIDATIGYPLA</sequence>
<dbReference type="InterPro" id="IPR043917">
    <property type="entry name" value="DUF5753"/>
</dbReference>
<dbReference type="Proteomes" id="UP001249394">
    <property type="component" value="Chromosome"/>
</dbReference>
<accession>A0ABY9UP71</accession>
<protein>
    <submittedName>
        <fullName evidence="2">Helix-turn-helix transcriptional regulator</fullName>
    </submittedName>
</protein>
<keyword evidence="3" id="KW-1185">Reference proteome</keyword>
<dbReference type="EMBL" id="CP134213">
    <property type="protein sequence ID" value="WND23580.1"/>
    <property type="molecule type" value="Genomic_DNA"/>
</dbReference>
<gene>
    <name evidence="2" type="ORF">RI060_42440</name>
</gene>
<organism evidence="2 3">
    <name type="scientific">Streptomyces violaceus</name>
    <name type="common">Streptomyces venezuelae</name>
    <dbReference type="NCBI Taxonomy" id="1936"/>
    <lineage>
        <taxon>Bacteria</taxon>
        <taxon>Bacillati</taxon>
        <taxon>Actinomycetota</taxon>
        <taxon>Actinomycetes</taxon>
        <taxon>Kitasatosporales</taxon>
        <taxon>Streptomycetaceae</taxon>
        <taxon>Streptomyces</taxon>
    </lineage>
</organism>
<dbReference type="SUPFAM" id="SSF47413">
    <property type="entry name" value="lambda repressor-like DNA-binding domains"/>
    <property type="match status" value="1"/>
</dbReference>
<dbReference type="Pfam" id="PF13560">
    <property type="entry name" value="HTH_31"/>
    <property type="match status" value="1"/>
</dbReference>
<feature type="domain" description="DUF5753" evidence="1">
    <location>
        <begin position="119"/>
        <end position="296"/>
    </location>
</feature>
<dbReference type="InterPro" id="IPR010982">
    <property type="entry name" value="Lambda_DNA-bd_dom_sf"/>
</dbReference>
<reference evidence="2 3" key="1">
    <citation type="submission" date="2023-09" db="EMBL/GenBank/DDBJ databases">
        <title>The genome sequence of Streptomyces anthocyanicus.</title>
        <authorList>
            <person name="Mo P."/>
        </authorList>
    </citation>
    <scope>NUCLEOTIDE SEQUENCE [LARGE SCALE GENOMIC DNA]</scope>
    <source>
        <strain evidence="2 3">JCM 4387</strain>
    </source>
</reference>
<dbReference type="Pfam" id="PF19054">
    <property type="entry name" value="DUF5753"/>
    <property type="match status" value="1"/>
</dbReference>
<evidence type="ECO:0000313" key="2">
    <source>
        <dbReference type="EMBL" id="WND23580.1"/>
    </source>
</evidence>
<proteinExistence type="predicted"/>
<name>A0ABY9UP71_STRVL</name>
<evidence type="ECO:0000259" key="1">
    <source>
        <dbReference type="Pfam" id="PF19054"/>
    </source>
</evidence>
<evidence type="ECO:0000313" key="3">
    <source>
        <dbReference type="Proteomes" id="UP001249394"/>
    </source>
</evidence>